<gene>
    <name evidence="1" type="ORF">L3049_11105</name>
</gene>
<comment type="caution">
    <text evidence="1">The sequence shown here is derived from an EMBL/GenBank/DDBJ whole genome shotgun (WGS) entry which is preliminary data.</text>
</comment>
<dbReference type="Proteomes" id="UP001528920">
    <property type="component" value="Unassembled WGS sequence"/>
</dbReference>
<dbReference type="PROSITE" id="PS51257">
    <property type="entry name" value="PROKAR_LIPOPROTEIN"/>
    <property type="match status" value="1"/>
</dbReference>
<protein>
    <recommendedName>
        <fullName evidence="3">DUF5017 domain-containing protein</fullName>
    </recommendedName>
</protein>
<proteinExistence type="predicted"/>
<evidence type="ECO:0000313" key="1">
    <source>
        <dbReference type="EMBL" id="MDE5418554.1"/>
    </source>
</evidence>
<dbReference type="RefSeq" id="WP_275109880.1">
    <property type="nucleotide sequence ID" value="NZ_JAKJSC010000001.1"/>
</dbReference>
<evidence type="ECO:0000313" key="2">
    <source>
        <dbReference type="Proteomes" id="UP001528920"/>
    </source>
</evidence>
<dbReference type="EMBL" id="JAKJSC010000001">
    <property type="protein sequence ID" value="MDE5418554.1"/>
    <property type="molecule type" value="Genomic_DNA"/>
</dbReference>
<keyword evidence="2" id="KW-1185">Reference proteome</keyword>
<name>A0ABT5VT05_9BACT</name>
<organism evidence="1 2">
    <name type="scientific">Paralabilibaculum antarcticum</name>
    <dbReference type="NCBI Taxonomy" id="2912572"/>
    <lineage>
        <taxon>Bacteria</taxon>
        <taxon>Pseudomonadati</taxon>
        <taxon>Bacteroidota</taxon>
        <taxon>Bacteroidia</taxon>
        <taxon>Marinilabiliales</taxon>
        <taxon>Marinifilaceae</taxon>
        <taxon>Paralabilibaculum</taxon>
    </lineage>
</organism>
<accession>A0ABT5VT05</accession>
<sequence length="404" mass="45071">MKKILYMASIFALLFTSCDPMEDVYDEVDKANADELADQKFFSDKTLITNGYELTEADFALSSNEDVAKYKNFSKYATAADNLADILTNKKLYGEAGIEYTVIYNFYRGSLSYIGDYLDFLEELAGIESYELKDADYEALGYGQYKNFDYKVDIPTVLAGFLLGKYPDAVEGDERAITYVYYDSGDKNDVTEFWTFDGSVWTESDKAAPDAPSGVDIYELVAADYDLMGAPGKYNNFSSSDAPEDYLPNFLGVKFPFALDGDKIATVYKYYSGSTETKMKEYTLTDGVWVEYSSTIDASALVAFKDKAWVFVPPIKFIKSEKAATEQYTLVDADYALVGNGNYKNFDVRDGKGEADEAVVIAKLTMILKANFELVVGNVYEVTYDIYDGANGTATMKLEAVEDN</sequence>
<evidence type="ECO:0008006" key="3">
    <source>
        <dbReference type="Google" id="ProtNLM"/>
    </source>
</evidence>
<reference evidence="1 2" key="1">
    <citation type="submission" date="2022-01" db="EMBL/GenBank/DDBJ databases">
        <title>Labilibaculum sp. nov, a marine bacterium isolated from Antarctica.</title>
        <authorList>
            <person name="Dai W."/>
        </authorList>
    </citation>
    <scope>NUCLEOTIDE SEQUENCE [LARGE SCALE GENOMIC DNA]</scope>
    <source>
        <strain evidence="1 2">DW002</strain>
    </source>
</reference>